<sequence length="108" mass="11467">MTSTKPDTPHRSDKVVAFRYISFTVLVGLVFWVSIPFGYAPLLLGLVLLGAGFLVRRRDPGLARVAQIVGATITVVGLVILSALVTSTSSGGGGPQQTKDPYQTPVQR</sequence>
<dbReference type="EMBL" id="FNJR01000006">
    <property type="protein sequence ID" value="SDP64206.1"/>
    <property type="molecule type" value="Genomic_DNA"/>
</dbReference>
<keyword evidence="2" id="KW-0812">Transmembrane</keyword>
<keyword evidence="2" id="KW-1133">Transmembrane helix</keyword>
<organism evidence="3 4">
    <name type="scientific">Actinopolyspora xinjiangensis</name>
    <dbReference type="NCBI Taxonomy" id="405564"/>
    <lineage>
        <taxon>Bacteria</taxon>
        <taxon>Bacillati</taxon>
        <taxon>Actinomycetota</taxon>
        <taxon>Actinomycetes</taxon>
        <taxon>Actinopolysporales</taxon>
        <taxon>Actinopolysporaceae</taxon>
        <taxon>Actinopolyspora</taxon>
    </lineage>
</organism>
<evidence type="ECO:0000256" key="1">
    <source>
        <dbReference type="SAM" id="MobiDB-lite"/>
    </source>
</evidence>
<accession>A0A1H0UEB1</accession>
<proteinExistence type="predicted"/>
<reference evidence="4" key="1">
    <citation type="submission" date="2016-10" db="EMBL/GenBank/DDBJ databases">
        <authorList>
            <person name="Varghese N."/>
            <person name="Submissions S."/>
        </authorList>
    </citation>
    <scope>NUCLEOTIDE SEQUENCE [LARGE SCALE GENOMIC DNA]</scope>
    <source>
        <strain evidence="4">DSM 46732</strain>
    </source>
</reference>
<feature type="transmembrane region" description="Helical" evidence="2">
    <location>
        <begin position="65"/>
        <end position="85"/>
    </location>
</feature>
<protein>
    <submittedName>
        <fullName evidence="3">Uncharacterized protein</fullName>
    </submittedName>
</protein>
<gene>
    <name evidence="3" type="ORF">SAMN04487905_106214</name>
</gene>
<evidence type="ECO:0000256" key="2">
    <source>
        <dbReference type="SAM" id="Phobius"/>
    </source>
</evidence>
<evidence type="ECO:0000313" key="3">
    <source>
        <dbReference type="EMBL" id="SDP64206.1"/>
    </source>
</evidence>
<keyword evidence="4" id="KW-1185">Reference proteome</keyword>
<dbReference type="AlphaFoldDB" id="A0A1H0UEB1"/>
<feature type="transmembrane region" description="Helical" evidence="2">
    <location>
        <begin position="20"/>
        <end position="53"/>
    </location>
</feature>
<name>A0A1H0UEB1_9ACTN</name>
<evidence type="ECO:0000313" key="4">
    <source>
        <dbReference type="Proteomes" id="UP000199497"/>
    </source>
</evidence>
<feature type="region of interest" description="Disordered" evidence="1">
    <location>
        <begin position="86"/>
        <end position="108"/>
    </location>
</feature>
<dbReference type="RefSeq" id="WP_211481315.1">
    <property type="nucleotide sequence ID" value="NZ_FNJR01000006.1"/>
</dbReference>
<dbReference type="Proteomes" id="UP000199497">
    <property type="component" value="Unassembled WGS sequence"/>
</dbReference>
<keyword evidence="2" id="KW-0472">Membrane</keyword>
<feature type="compositionally biased region" description="Polar residues" evidence="1">
    <location>
        <begin position="96"/>
        <end position="108"/>
    </location>
</feature>